<dbReference type="InterPro" id="IPR040079">
    <property type="entry name" value="Glutathione_S-Trfase"/>
</dbReference>
<name>A0ABD1JBN3_9TELE</name>
<evidence type="ECO:0000259" key="4">
    <source>
        <dbReference type="PROSITE" id="PS50404"/>
    </source>
</evidence>
<dbReference type="FunFam" id="1.20.1050.10:FF:000005">
    <property type="entry name" value="Glutathione S-transferase A1"/>
    <property type="match status" value="1"/>
</dbReference>
<dbReference type="InterPro" id="IPR003080">
    <property type="entry name" value="GST_alpha"/>
</dbReference>
<dbReference type="InterPro" id="IPR036282">
    <property type="entry name" value="Glutathione-S-Trfase_C_sf"/>
</dbReference>
<dbReference type="PANTHER" id="PTHR11571">
    <property type="entry name" value="GLUTATHIONE S-TRANSFERASE"/>
    <property type="match status" value="1"/>
</dbReference>
<reference evidence="6 7" key="1">
    <citation type="submission" date="2024-09" db="EMBL/GenBank/DDBJ databases">
        <title>A chromosome-level genome assembly of Gray's grenadier anchovy, Coilia grayii.</title>
        <authorList>
            <person name="Fu Z."/>
        </authorList>
    </citation>
    <scope>NUCLEOTIDE SEQUENCE [LARGE SCALE GENOMIC DNA]</scope>
    <source>
        <strain evidence="6">G4</strain>
        <tissue evidence="6">Muscle</tissue>
    </source>
</reference>
<accession>A0ABD1JBN3</accession>
<dbReference type="InterPro" id="IPR004046">
    <property type="entry name" value="GST_C"/>
</dbReference>
<evidence type="ECO:0000256" key="3">
    <source>
        <dbReference type="RuleBase" id="RU003494"/>
    </source>
</evidence>
<dbReference type="EC" id="2.5.1.18" evidence="3"/>
<evidence type="ECO:0000256" key="2">
    <source>
        <dbReference type="ARBA" id="ARBA00022679"/>
    </source>
</evidence>
<organism evidence="6 7">
    <name type="scientific">Coilia grayii</name>
    <name type="common">Gray's grenadier anchovy</name>
    <dbReference type="NCBI Taxonomy" id="363190"/>
    <lineage>
        <taxon>Eukaryota</taxon>
        <taxon>Metazoa</taxon>
        <taxon>Chordata</taxon>
        <taxon>Craniata</taxon>
        <taxon>Vertebrata</taxon>
        <taxon>Euteleostomi</taxon>
        <taxon>Actinopterygii</taxon>
        <taxon>Neopterygii</taxon>
        <taxon>Teleostei</taxon>
        <taxon>Clupei</taxon>
        <taxon>Clupeiformes</taxon>
        <taxon>Clupeoidei</taxon>
        <taxon>Engraulidae</taxon>
        <taxon>Coilinae</taxon>
        <taxon>Coilia</taxon>
    </lineage>
</organism>
<dbReference type="Gene3D" id="3.40.30.10">
    <property type="entry name" value="Glutaredoxin"/>
    <property type="match status" value="1"/>
</dbReference>
<dbReference type="PROSITE" id="PS50404">
    <property type="entry name" value="GST_NTER"/>
    <property type="match status" value="1"/>
</dbReference>
<dbReference type="SFLD" id="SFLDG01205">
    <property type="entry name" value="AMPS.1"/>
    <property type="match status" value="1"/>
</dbReference>
<evidence type="ECO:0000259" key="5">
    <source>
        <dbReference type="PROSITE" id="PS50405"/>
    </source>
</evidence>
<dbReference type="InterPro" id="IPR050213">
    <property type="entry name" value="GST_superfamily"/>
</dbReference>
<dbReference type="PANTHER" id="PTHR11571:SF230">
    <property type="entry name" value="GLUTATHIONE TRANSFERASE"/>
    <property type="match status" value="1"/>
</dbReference>
<protein>
    <recommendedName>
        <fullName evidence="3">Glutathione S-transferase</fullName>
        <ecNumber evidence="3">2.5.1.18</ecNumber>
    </recommendedName>
</protein>
<comment type="similarity">
    <text evidence="1 3">Belongs to the GST superfamily. Alpha family.</text>
</comment>
<dbReference type="PROSITE" id="PS50405">
    <property type="entry name" value="GST_CTER"/>
    <property type="match status" value="1"/>
</dbReference>
<dbReference type="InterPro" id="IPR010987">
    <property type="entry name" value="Glutathione-S-Trfase_C-like"/>
</dbReference>
<sequence length="223" mass="25668">MSEKVVLYYFNGRGKMESIRWLLAAAGVQFDEVLLTTREQYEKLLNDGVLMYQQVPLVQIDGLNLVQTKAILNYIAEKYSLYGKDLKERVMIEMYSEGLADCMEMIMMLPFKKPQEKEAQLNTIQGKATSRYFPVYEKAVSGSQYLVGDKLSRADVHLMEATLMLEELFPTILSTFPNLKAFQERMRGLPTISKFLQPGSQRKPQPDDIYVKTVFEVLKIQIP</sequence>
<dbReference type="Pfam" id="PF00043">
    <property type="entry name" value="GST_C"/>
    <property type="match status" value="1"/>
</dbReference>
<feature type="domain" description="GST N-terminal" evidence="4">
    <location>
        <begin position="3"/>
        <end position="83"/>
    </location>
</feature>
<gene>
    <name evidence="6" type="ORF">ACEWY4_021206</name>
</gene>
<dbReference type="GO" id="GO:0004364">
    <property type="term" value="F:glutathione transferase activity"/>
    <property type="evidence" value="ECO:0007669"/>
    <property type="project" value="UniProtKB-EC"/>
</dbReference>
<feature type="domain" description="GST C-terminal" evidence="5">
    <location>
        <begin position="85"/>
        <end position="206"/>
    </location>
</feature>
<evidence type="ECO:0000313" key="6">
    <source>
        <dbReference type="EMBL" id="KAL2083433.1"/>
    </source>
</evidence>
<dbReference type="Pfam" id="PF02798">
    <property type="entry name" value="GST_N"/>
    <property type="match status" value="1"/>
</dbReference>
<proteinExistence type="inferred from homology"/>
<dbReference type="InterPro" id="IPR004045">
    <property type="entry name" value="Glutathione_S-Trfase_N"/>
</dbReference>
<dbReference type="SUPFAM" id="SSF47616">
    <property type="entry name" value="GST C-terminal domain-like"/>
    <property type="match status" value="1"/>
</dbReference>
<dbReference type="SFLD" id="SFLDG00363">
    <property type="entry name" value="AMPS_(cytGST):_Alpha-__Mu-__Pi"/>
    <property type="match status" value="1"/>
</dbReference>
<dbReference type="PRINTS" id="PR01266">
    <property type="entry name" value="GSTRNSFRASEA"/>
</dbReference>
<dbReference type="Proteomes" id="UP001591681">
    <property type="component" value="Unassembled WGS sequence"/>
</dbReference>
<dbReference type="Gene3D" id="1.20.1050.10">
    <property type="match status" value="1"/>
</dbReference>
<comment type="catalytic activity">
    <reaction evidence="3">
        <text>RX + glutathione = an S-substituted glutathione + a halide anion + H(+)</text>
        <dbReference type="Rhea" id="RHEA:16437"/>
        <dbReference type="ChEBI" id="CHEBI:15378"/>
        <dbReference type="ChEBI" id="CHEBI:16042"/>
        <dbReference type="ChEBI" id="CHEBI:17792"/>
        <dbReference type="ChEBI" id="CHEBI:57925"/>
        <dbReference type="ChEBI" id="CHEBI:90779"/>
        <dbReference type="EC" id="2.5.1.18"/>
    </reaction>
</comment>
<evidence type="ECO:0000256" key="1">
    <source>
        <dbReference type="ARBA" id="ARBA00011055"/>
    </source>
</evidence>
<dbReference type="AlphaFoldDB" id="A0ABD1JBN3"/>
<dbReference type="SFLD" id="SFLDS00019">
    <property type="entry name" value="Glutathione_Transferase_(cytos"/>
    <property type="match status" value="1"/>
</dbReference>
<dbReference type="InterPro" id="IPR036249">
    <property type="entry name" value="Thioredoxin-like_sf"/>
</dbReference>
<dbReference type="CDD" id="cd03208">
    <property type="entry name" value="GST_C_Alpha"/>
    <property type="match status" value="1"/>
</dbReference>
<keyword evidence="7" id="KW-1185">Reference proteome</keyword>
<comment type="caution">
    <text evidence="6">The sequence shown here is derived from an EMBL/GenBank/DDBJ whole genome shotgun (WGS) entry which is preliminary data.</text>
</comment>
<dbReference type="EMBL" id="JBHFQA010000018">
    <property type="protein sequence ID" value="KAL2083433.1"/>
    <property type="molecule type" value="Genomic_DNA"/>
</dbReference>
<keyword evidence="2 3" id="KW-0808">Transferase</keyword>
<dbReference type="SUPFAM" id="SSF52833">
    <property type="entry name" value="Thioredoxin-like"/>
    <property type="match status" value="1"/>
</dbReference>
<evidence type="ECO:0000313" key="7">
    <source>
        <dbReference type="Proteomes" id="UP001591681"/>
    </source>
</evidence>